<comment type="caution">
    <text evidence="1">The sequence shown here is derived from an EMBL/GenBank/DDBJ whole genome shotgun (WGS) entry which is preliminary data.</text>
</comment>
<reference evidence="1" key="1">
    <citation type="submission" date="2023-03" db="EMBL/GenBank/DDBJ databases">
        <title>Massive genome expansion in bonnet fungi (Mycena s.s.) driven by repeated elements and novel gene families across ecological guilds.</title>
        <authorList>
            <consortium name="Lawrence Berkeley National Laboratory"/>
            <person name="Harder C.B."/>
            <person name="Miyauchi S."/>
            <person name="Viragh M."/>
            <person name="Kuo A."/>
            <person name="Thoen E."/>
            <person name="Andreopoulos B."/>
            <person name="Lu D."/>
            <person name="Skrede I."/>
            <person name="Drula E."/>
            <person name="Henrissat B."/>
            <person name="Morin E."/>
            <person name="Kohler A."/>
            <person name="Barry K."/>
            <person name="LaButti K."/>
            <person name="Morin E."/>
            <person name="Salamov A."/>
            <person name="Lipzen A."/>
            <person name="Mereny Z."/>
            <person name="Hegedus B."/>
            <person name="Baldrian P."/>
            <person name="Stursova M."/>
            <person name="Weitz H."/>
            <person name="Taylor A."/>
            <person name="Grigoriev I.V."/>
            <person name="Nagy L.G."/>
            <person name="Martin F."/>
            <person name="Kauserud H."/>
        </authorList>
    </citation>
    <scope>NUCLEOTIDE SEQUENCE</scope>
    <source>
        <strain evidence="1">CBHHK182m</strain>
    </source>
</reference>
<dbReference type="Proteomes" id="UP001215598">
    <property type="component" value="Unassembled WGS sequence"/>
</dbReference>
<evidence type="ECO:0000313" key="1">
    <source>
        <dbReference type="EMBL" id="KAJ7744878.1"/>
    </source>
</evidence>
<protein>
    <submittedName>
        <fullName evidence="1">Uncharacterized protein</fullName>
    </submittedName>
</protein>
<organism evidence="1 2">
    <name type="scientific">Mycena metata</name>
    <dbReference type="NCBI Taxonomy" id="1033252"/>
    <lineage>
        <taxon>Eukaryota</taxon>
        <taxon>Fungi</taxon>
        <taxon>Dikarya</taxon>
        <taxon>Basidiomycota</taxon>
        <taxon>Agaricomycotina</taxon>
        <taxon>Agaricomycetes</taxon>
        <taxon>Agaricomycetidae</taxon>
        <taxon>Agaricales</taxon>
        <taxon>Marasmiineae</taxon>
        <taxon>Mycenaceae</taxon>
        <taxon>Mycena</taxon>
    </lineage>
</organism>
<name>A0AAD7N459_9AGAR</name>
<accession>A0AAD7N459</accession>
<gene>
    <name evidence="1" type="ORF">B0H16DRAFT_1727089</name>
</gene>
<evidence type="ECO:0000313" key="2">
    <source>
        <dbReference type="Proteomes" id="UP001215598"/>
    </source>
</evidence>
<keyword evidence="2" id="KW-1185">Reference proteome</keyword>
<dbReference type="AlphaFoldDB" id="A0AAD7N459"/>
<proteinExistence type="predicted"/>
<sequence>MRRNDSARNGLTVPGLTRAFAVASARRHLRAFASAHNSEHVVRRPQALCCLDTALVPGHWALPRRLCLRILRVPLVPFLLSSRVADLPTRALPLSHSILFLSPFCVFGFAARDPLPFSLFVSFPMLDGRRVRVRAAATSGYPLFHSDLTRSQWVRVLWGLALPRGIGVDVAPPRFRATPGVQVRNHVRLQRTRVFLRLASRTASSPSPQVFADRSTP</sequence>
<dbReference type="EMBL" id="JARKIB010000085">
    <property type="protein sequence ID" value="KAJ7744878.1"/>
    <property type="molecule type" value="Genomic_DNA"/>
</dbReference>